<dbReference type="Proteomes" id="UP001589833">
    <property type="component" value="Unassembled WGS sequence"/>
</dbReference>
<dbReference type="EMBL" id="JBHLTR010000016">
    <property type="protein sequence ID" value="MFC0559697.1"/>
    <property type="molecule type" value="Genomic_DNA"/>
</dbReference>
<evidence type="ECO:0000313" key="1">
    <source>
        <dbReference type="EMBL" id="MFC0559697.1"/>
    </source>
</evidence>
<evidence type="ECO:0008006" key="3">
    <source>
        <dbReference type="Google" id="ProtNLM"/>
    </source>
</evidence>
<organism evidence="1 2">
    <name type="scientific">Halalkalibacter alkalisediminis</name>
    <dbReference type="NCBI Taxonomy" id="935616"/>
    <lineage>
        <taxon>Bacteria</taxon>
        <taxon>Bacillati</taxon>
        <taxon>Bacillota</taxon>
        <taxon>Bacilli</taxon>
        <taxon>Bacillales</taxon>
        <taxon>Bacillaceae</taxon>
        <taxon>Halalkalibacter</taxon>
    </lineage>
</organism>
<sequence length="123" mass="14321">MNLFLDELLSKHPLTPTTREHNAYTLIFEIENYVRGLLLGHGIKFYGDKTPLHILITLLDKIPSQRSPISQEDKLKLNRIIDVRNKICHMKTISEREYDLLVECWTALFVKNSASFKVNLLLN</sequence>
<gene>
    <name evidence="1" type="ORF">ACFFH4_11630</name>
</gene>
<reference evidence="1 2" key="1">
    <citation type="submission" date="2024-09" db="EMBL/GenBank/DDBJ databases">
        <authorList>
            <person name="Sun Q."/>
            <person name="Mori K."/>
        </authorList>
    </citation>
    <scope>NUCLEOTIDE SEQUENCE [LARGE SCALE GENOMIC DNA]</scope>
    <source>
        <strain evidence="1 2">NCAIM B.02301</strain>
    </source>
</reference>
<proteinExistence type="predicted"/>
<name>A0ABV6NFZ5_9BACI</name>
<protein>
    <recommendedName>
        <fullName evidence="3">DUF4145 domain-containing protein</fullName>
    </recommendedName>
</protein>
<dbReference type="RefSeq" id="WP_273845692.1">
    <property type="nucleotide sequence ID" value="NZ_JAQQWT010000014.1"/>
</dbReference>
<keyword evidence="2" id="KW-1185">Reference proteome</keyword>
<evidence type="ECO:0000313" key="2">
    <source>
        <dbReference type="Proteomes" id="UP001589833"/>
    </source>
</evidence>
<accession>A0ABV6NFZ5</accession>
<comment type="caution">
    <text evidence="1">The sequence shown here is derived from an EMBL/GenBank/DDBJ whole genome shotgun (WGS) entry which is preliminary data.</text>
</comment>